<sequence>MNASAPTIYTPGNTPQPLLPNWRPLMRRRAKKVKRTTKPSIQRFKMPVSKRIFDIVVSGLILLALLPLFLVVALLIKLESKGPVLYYSYRIGTGYRKFRFWKFRSMRQDADQMLSSIKDLNQYQAAATSSEALHAADVCPCCGAAAGTCPDRLIDKSGNLICEKQYQLSKKAQEGATFIKIANDPRITRIGMFIRNTSIDELPQLFNVLMGDMSLVGNRPLPVYEAEKLTTDEFVTRFLAPAGITGLWQVSKRGKGDMSAEERKALDVEYATNYSFKKDINILLRTFPALLQTENV</sequence>
<evidence type="ECO:0000313" key="4">
    <source>
        <dbReference type="EMBL" id="SNR91135.1"/>
    </source>
</evidence>
<keyword evidence="5" id="KW-1185">Reference proteome</keyword>
<feature type="domain" description="Bacterial sugar transferase" evidence="3">
    <location>
        <begin position="50"/>
        <end position="291"/>
    </location>
</feature>
<accession>A0A239A691</accession>
<evidence type="ECO:0000256" key="2">
    <source>
        <dbReference type="SAM" id="Phobius"/>
    </source>
</evidence>
<keyword evidence="4" id="KW-0808">Transferase</keyword>
<keyword evidence="2" id="KW-1133">Transmembrane helix</keyword>
<keyword evidence="2" id="KW-0472">Membrane</keyword>
<dbReference type="Pfam" id="PF02397">
    <property type="entry name" value="Bac_transf"/>
    <property type="match status" value="1"/>
</dbReference>
<dbReference type="InterPro" id="IPR003362">
    <property type="entry name" value="Bact_transf"/>
</dbReference>
<dbReference type="RefSeq" id="WP_052695064.1">
    <property type="nucleotide sequence ID" value="NZ_FZNS01000011.1"/>
</dbReference>
<dbReference type="PANTHER" id="PTHR30576">
    <property type="entry name" value="COLANIC BIOSYNTHESIS UDP-GLUCOSE LIPID CARRIER TRANSFERASE"/>
    <property type="match status" value="1"/>
</dbReference>
<dbReference type="PANTHER" id="PTHR30576:SF0">
    <property type="entry name" value="UNDECAPRENYL-PHOSPHATE N-ACETYLGALACTOSAMINYL 1-PHOSPHATE TRANSFERASE-RELATED"/>
    <property type="match status" value="1"/>
</dbReference>
<comment type="similarity">
    <text evidence="1">Belongs to the bacterial sugar transferase family.</text>
</comment>
<gene>
    <name evidence="4" type="ORF">SAMN06269173_11113</name>
</gene>
<dbReference type="Proteomes" id="UP000198310">
    <property type="component" value="Unassembled WGS sequence"/>
</dbReference>
<dbReference type="GO" id="GO:0016780">
    <property type="term" value="F:phosphotransferase activity, for other substituted phosphate groups"/>
    <property type="evidence" value="ECO:0007669"/>
    <property type="project" value="TreeGrafter"/>
</dbReference>
<dbReference type="EMBL" id="FZNS01000011">
    <property type="protein sequence ID" value="SNR91135.1"/>
    <property type="molecule type" value="Genomic_DNA"/>
</dbReference>
<keyword evidence="2" id="KW-0812">Transmembrane</keyword>
<evidence type="ECO:0000313" key="5">
    <source>
        <dbReference type="Proteomes" id="UP000198310"/>
    </source>
</evidence>
<name>A0A239A691_9BACT</name>
<dbReference type="AlphaFoldDB" id="A0A239A691"/>
<reference evidence="5" key="1">
    <citation type="submission" date="2017-06" db="EMBL/GenBank/DDBJ databases">
        <authorList>
            <person name="Varghese N."/>
            <person name="Submissions S."/>
        </authorList>
    </citation>
    <scope>NUCLEOTIDE SEQUENCE [LARGE SCALE GENOMIC DNA]</scope>
    <source>
        <strain evidence="5">DSM 28041</strain>
    </source>
</reference>
<organism evidence="4 5">
    <name type="scientific">Hymenobacter mucosus</name>
    <dbReference type="NCBI Taxonomy" id="1411120"/>
    <lineage>
        <taxon>Bacteria</taxon>
        <taxon>Pseudomonadati</taxon>
        <taxon>Bacteroidota</taxon>
        <taxon>Cytophagia</taxon>
        <taxon>Cytophagales</taxon>
        <taxon>Hymenobacteraceae</taxon>
        <taxon>Hymenobacter</taxon>
    </lineage>
</organism>
<evidence type="ECO:0000259" key="3">
    <source>
        <dbReference type="Pfam" id="PF02397"/>
    </source>
</evidence>
<proteinExistence type="inferred from homology"/>
<feature type="transmembrane region" description="Helical" evidence="2">
    <location>
        <begin position="52"/>
        <end position="76"/>
    </location>
</feature>
<protein>
    <submittedName>
        <fullName evidence="4">Sugar transferase</fullName>
    </submittedName>
</protein>
<evidence type="ECO:0000256" key="1">
    <source>
        <dbReference type="ARBA" id="ARBA00006464"/>
    </source>
</evidence>